<keyword evidence="1" id="KW-0472">Membrane</keyword>
<feature type="transmembrane region" description="Helical" evidence="1">
    <location>
        <begin position="21"/>
        <end position="41"/>
    </location>
</feature>
<evidence type="ECO:0000256" key="1">
    <source>
        <dbReference type="SAM" id="Phobius"/>
    </source>
</evidence>
<evidence type="ECO:0000313" key="3">
    <source>
        <dbReference type="Proteomes" id="UP001500016"/>
    </source>
</evidence>
<keyword evidence="1" id="KW-1133">Transmembrane helix</keyword>
<keyword evidence="1" id="KW-0812">Transmembrane</keyword>
<sequence>MGFLLELLMECLPGRVDTRRAYVRTGAVWTAIVLLACALFGRGLTRSWTEGLPWAGAAGGCVLLGFALAYPFVRGRLTERP</sequence>
<reference evidence="2 3" key="1">
    <citation type="journal article" date="2019" name="Int. J. Syst. Evol. Microbiol.">
        <title>The Global Catalogue of Microorganisms (GCM) 10K type strain sequencing project: providing services to taxonomists for standard genome sequencing and annotation.</title>
        <authorList>
            <consortium name="The Broad Institute Genomics Platform"/>
            <consortium name="The Broad Institute Genome Sequencing Center for Infectious Disease"/>
            <person name="Wu L."/>
            <person name="Ma J."/>
        </authorList>
    </citation>
    <scope>NUCLEOTIDE SEQUENCE [LARGE SCALE GENOMIC DNA]</scope>
    <source>
        <strain evidence="2 3">JCM 15478</strain>
    </source>
</reference>
<organism evidence="2 3">
    <name type="scientific">Streptomyces albiaxialis</name>
    <dbReference type="NCBI Taxonomy" id="329523"/>
    <lineage>
        <taxon>Bacteria</taxon>
        <taxon>Bacillati</taxon>
        <taxon>Actinomycetota</taxon>
        <taxon>Actinomycetes</taxon>
        <taxon>Kitasatosporales</taxon>
        <taxon>Streptomycetaceae</taxon>
        <taxon>Streptomyces</taxon>
    </lineage>
</organism>
<name>A0ABN2WRZ5_9ACTN</name>
<dbReference type="RefSeq" id="WP_344533799.1">
    <property type="nucleotide sequence ID" value="NZ_BAAAPE010000016.1"/>
</dbReference>
<dbReference type="Proteomes" id="UP001500016">
    <property type="component" value="Unassembled WGS sequence"/>
</dbReference>
<evidence type="ECO:0000313" key="2">
    <source>
        <dbReference type="EMBL" id="GAA2097684.1"/>
    </source>
</evidence>
<gene>
    <name evidence="2" type="ORF">GCM10009801_68250</name>
</gene>
<dbReference type="EMBL" id="BAAAPE010000016">
    <property type="protein sequence ID" value="GAA2097684.1"/>
    <property type="molecule type" value="Genomic_DNA"/>
</dbReference>
<protein>
    <submittedName>
        <fullName evidence="2">Uncharacterized protein</fullName>
    </submittedName>
</protein>
<keyword evidence="3" id="KW-1185">Reference proteome</keyword>
<feature type="transmembrane region" description="Helical" evidence="1">
    <location>
        <begin position="53"/>
        <end position="73"/>
    </location>
</feature>
<proteinExistence type="predicted"/>
<accession>A0ABN2WRZ5</accession>
<comment type="caution">
    <text evidence="2">The sequence shown here is derived from an EMBL/GenBank/DDBJ whole genome shotgun (WGS) entry which is preliminary data.</text>
</comment>